<dbReference type="EMBL" id="QJPH01000314">
    <property type="protein sequence ID" value="PZN78709.1"/>
    <property type="molecule type" value="Genomic_DNA"/>
</dbReference>
<dbReference type="GO" id="GO:0005737">
    <property type="term" value="C:cytoplasm"/>
    <property type="evidence" value="ECO:0007669"/>
    <property type="project" value="InterPro"/>
</dbReference>
<feature type="active site" evidence="6">
    <location>
        <position position="47"/>
    </location>
</feature>
<dbReference type="Gene3D" id="1.10.155.10">
    <property type="entry name" value="Chemotaxis receptor methyltransferase CheR, N-terminal domain"/>
    <property type="match status" value="1"/>
</dbReference>
<evidence type="ECO:0000256" key="3">
    <source>
        <dbReference type="ARBA" id="ARBA00022603"/>
    </source>
</evidence>
<dbReference type="Gene3D" id="3.40.50.150">
    <property type="entry name" value="Vaccinia Virus protein VP39"/>
    <property type="match status" value="1"/>
</dbReference>
<dbReference type="Gene3D" id="3.40.50.180">
    <property type="entry name" value="Methylesterase CheB, C-terminal domain"/>
    <property type="match status" value="1"/>
</dbReference>
<dbReference type="SUPFAM" id="SSF53335">
    <property type="entry name" value="S-adenosyl-L-methionine-dependent methyltransferases"/>
    <property type="match status" value="1"/>
</dbReference>
<feature type="region of interest" description="Disordered" evidence="7">
    <location>
        <begin position="1"/>
        <end position="25"/>
    </location>
</feature>
<comment type="catalytic activity">
    <reaction evidence="1">
        <text>L-glutamyl-[protein] + S-adenosyl-L-methionine = [protein]-L-glutamate 5-O-methyl ester + S-adenosyl-L-homocysteine</text>
        <dbReference type="Rhea" id="RHEA:24452"/>
        <dbReference type="Rhea" id="RHEA-COMP:10208"/>
        <dbReference type="Rhea" id="RHEA-COMP:10311"/>
        <dbReference type="ChEBI" id="CHEBI:29973"/>
        <dbReference type="ChEBI" id="CHEBI:57856"/>
        <dbReference type="ChEBI" id="CHEBI:59789"/>
        <dbReference type="ChEBI" id="CHEBI:82795"/>
        <dbReference type="EC" id="2.1.1.80"/>
    </reaction>
</comment>
<dbReference type="SUPFAM" id="SSF47757">
    <property type="entry name" value="Chemotaxis receptor methyltransferase CheR, N-terminal domain"/>
    <property type="match status" value="1"/>
</dbReference>
<dbReference type="InterPro" id="IPR036804">
    <property type="entry name" value="CheR_N_sf"/>
</dbReference>
<evidence type="ECO:0000256" key="5">
    <source>
        <dbReference type="ARBA" id="ARBA00022691"/>
    </source>
</evidence>
<evidence type="ECO:0000259" key="8">
    <source>
        <dbReference type="PROSITE" id="PS50122"/>
    </source>
</evidence>
<dbReference type="AlphaFoldDB" id="A0A2W4R9E7"/>
<keyword evidence="6" id="KW-0145">Chemotaxis</keyword>
<evidence type="ECO:0000256" key="4">
    <source>
        <dbReference type="ARBA" id="ARBA00022679"/>
    </source>
</evidence>
<dbReference type="SMART" id="SM00138">
    <property type="entry name" value="MeTrc"/>
    <property type="match status" value="1"/>
</dbReference>
<feature type="region of interest" description="Disordered" evidence="7">
    <location>
        <begin position="694"/>
        <end position="762"/>
    </location>
</feature>
<dbReference type="GO" id="GO:0008983">
    <property type="term" value="F:protein-glutamate O-methyltransferase activity"/>
    <property type="evidence" value="ECO:0007669"/>
    <property type="project" value="UniProtKB-EC"/>
</dbReference>
<evidence type="ECO:0000256" key="6">
    <source>
        <dbReference type="PROSITE-ProRule" id="PRU00050"/>
    </source>
</evidence>
<keyword evidence="6" id="KW-0378">Hydrolase</keyword>
<comment type="caution">
    <text evidence="10">The sequence shown here is derived from an EMBL/GenBank/DDBJ whole genome shotgun (WGS) entry which is preliminary data.</text>
</comment>
<sequence>MVKSRPVKPAHASLKPVGIGNESATTPKDHEIVTVESAPSIIAIGASAGGLEALEQFFSPIPVTCGAAFIVIQHLDPAYKGMLPELLQRATQMTVSQAANSMQVKPNCVYVIPPNKDLSILHGKLHLLDPVAPRGLRLPIDSFFRALADDQHERAVGVVLSGMGSDGTLGLRAIKENAGLAVAQSSDSAKFDSMPRSAIAEGLIDIVAPPEELWGRIFAYLNYNRRGLRTVTEPILELKSQSALEQIAILLRERTGNDFSLYKKHTLYRRIERRMELHQINVIAQYVRYLRENPQEIALLFKELLIGVTHFFRDPAVWEFLKDDVFPALLAGYPLGKALRAWIPACSTGEEAYSLAIIFKEVLAQNQLKQRFTLQIFATDIDQDAIDLARIGFYPSHSVVDVSVERLARFFSADGAGYRINKEIRDMIIFAPQNVIMDPPFTRLDIISCRNLLIYLGVELQKKLIPLFHYSLVKQGVLLLGNAETIGGFPHLFHLIDNKSRIYQRIEHLLPINEIDFPAKYFPVASIAQDEDSRPKPIANLETLADQLLLQHFSPAAVLTNADGDILYTSGRTGKYLEPAAGKANWNIYAMAREGLRHELASALKKAQHQIDAVHLLGLTVDTNGGTQSINLTVQAITKPLTLKGLLIIVFTDVAKPPVRKSPNAAQQFLQAELQEARDELQTMREAMQTWQEELRSSNEELQSTNEELQSSNEELMTSKEEMQSLNEELQTVNAELQVKVDDLSTSKKLEAELSVNNEKET</sequence>
<keyword evidence="3" id="KW-0489">Methyltransferase</keyword>
<feature type="active site" evidence="6">
    <location>
        <position position="166"/>
    </location>
</feature>
<dbReference type="PANTHER" id="PTHR24422:SF27">
    <property type="entry name" value="PROTEIN-GLUTAMATE O-METHYLTRANSFERASE"/>
    <property type="match status" value="1"/>
</dbReference>
<dbReference type="Pfam" id="PF01339">
    <property type="entry name" value="CheB_methylest"/>
    <property type="match status" value="1"/>
</dbReference>
<feature type="compositionally biased region" description="Polar residues" evidence="7">
    <location>
        <begin position="700"/>
        <end position="716"/>
    </location>
</feature>
<dbReference type="InterPro" id="IPR035909">
    <property type="entry name" value="CheB_C"/>
</dbReference>
<dbReference type="PROSITE" id="PS50123">
    <property type="entry name" value="CHER"/>
    <property type="match status" value="1"/>
</dbReference>
<dbReference type="InterPro" id="IPR029063">
    <property type="entry name" value="SAM-dependent_MTases_sf"/>
</dbReference>
<feature type="domain" description="CheR-type methyltransferase" evidence="9">
    <location>
        <begin position="240"/>
        <end position="508"/>
    </location>
</feature>
<feature type="active site" evidence="6">
    <location>
        <position position="74"/>
    </location>
</feature>
<dbReference type="GO" id="GO:0008984">
    <property type="term" value="F:protein-glutamate methylesterase activity"/>
    <property type="evidence" value="ECO:0007669"/>
    <property type="project" value="InterPro"/>
</dbReference>
<dbReference type="InterPro" id="IPR000673">
    <property type="entry name" value="Sig_transdc_resp-reg_Me-estase"/>
</dbReference>
<evidence type="ECO:0000256" key="7">
    <source>
        <dbReference type="SAM" id="MobiDB-lite"/>
    </source>
</evidence>
<dbReference type="Pfam" id="PF01739">
    <property type="entry name" value="CheR"/>
    <property type="match status" value="1"/>
</dbReference>
<dbReference type="InterPro" id="IPR022641">
    <property type="entry name" value="CheR_N"/>
</dbReference>
<reference evidence="10 11" key="1">
    <citation type="journal article" date="2018" name="Aquat. Microb. Ecol.">
        <title>Gammaproteobacterial methanotrophs dominate.</title>
        <authorList>
            <person name="Rissanen A.J."/>
            <person name="Saarenheimo J."/>
            <person name="Tiirola M."/>
            <person name="Peura S."/>
            <person name="Aalto S.L."/>
            <person name="Karvinen A."/>
            <person name="Nykanen H."/>
        </authorList>
    </citation>
    <scope>NUCLEOTIDE SEQUENCE [LARGE SCALE GENOMIC DNA]</scope>
    <source>
        <strain evidence="10">AMbin10</strain>
    </source>
</reference>
<feature type="compositionally biased region" description="Polar residues" evidence="7">
    <location>
        <begin position="724"/>
        <end position="735"/>
    </location>
</feature>
<dbReference type="Proteomes" id="UP000249396">
    <property type="component" value="Unassembled WGS sequence"/>
</dbReference>
<evidence type="ECO:0000313" key="10">
    <source>
        <dbReference type="EMBL" id="PZN78709.1"/>
    </source>
</evidence>
<dbReference type="InterPro" id="IPR022642">
    <property type="entry name" value="CheR_C"/>
</dbReference>
<keyword evidence="4" id="KW-0808">Transferase</keyword>
<protein>
    <recommendedName>
        <fullName evidence="2">protein-glutamate O-methyltransferase</fullName>
        <ecNumber evidence="2">2.1.1.80</ecNumber>
    </recommendedName>
</protein>
<dbReference type="GO" id="GO:0006935">
    <property type="term" value="P:chemotaxis"/>
    <property type="evidence" value="ECO:0007669"/>
    <property type="project" value="UniProtKB-UniRule"/>
</dbReference>
<keyword evidence="5" id="KW-0949">S-adenosyl-L-methionine</keyword>
<evidence type="ECO:0000313" key="11">
    <source>
        <dbReference type="Proteomes" id="UP000249396"/>
    </source>
</evidence>
<dbReference type="SUPFAM" id="SSF52738">
    <property type="entry name" value="Methylesterase CheB, C-terminal domain"/>
    <property type="match status" value="1"/>
</dbReference>
<dbReference type="CDD" id="cd16434">
    <property type="entry name" value="CheB-CheR_fusion"/>
    <property type="match status" value="1"/>
</dbReference>
<feature type="domain" description="CheB-type methylesterase" evidence="8">
    <location>
        <begin position="35"/>
        <end position="224"/>
    </location>
</feature>
<dbReference type="InterPro" id="IPR000780">
    <property type="entry name" value="CheR_MeTrfase"/>
</dbReference>
<evidence type="ECO:0000256" key="2">
    <source>
        <dbReference type="ARBA" id="ARBA00012534"/>
    </source>
</evidence>
<dbReference type="Pfam" id="PF03705">
    <property type="entry name" value="CheR_N"/>
    <property type="match status" value="1"/>
</dbReference>
<evidence type="ECO:0000259" key="9">
    <source>
        <dbReference type="PROSITE" id="PS50123"/>
    </source>
</evidence>
<accession>A0A2W4R9E7</accession>
<dbReference type="EC" id="2.1.1.80" evidence="2"/>
<feature type="compositionally biased region" description="Basic and acidic residues" evidence="7">
    <location>
        <begin position="739"/>
        <end position="762"/>
    </location>
</feature>
<dbReference type="PANTHER" id="PTHR24422">
    <property type="entry name" value="CHEMOTAXIS PROTEIN METHYLTRANSFERASE"/>
    <property type="match status" value="1"/>
</dbReference>
<dbReference type="GO" id="GO:0032259">
    <property type="term" value="P:methylation"/>
    <property type="evidence" value="ECO:0007669"/>
    <property type="project" value="UniProtKB-KW"/>
</dbReference>
<organism evidence="10 11">
    <name type="scientific">Candidatus Methylumidiphilus alinenensis</name>
    <dbReference type="NCBI Taxonomy" id="2202197"/>
    <lineage>
        <taxon>Bacteria</taxon>
        <taxon>Pseudomonadati</taxon>
        <taxon>Pseudomonadota</taxon>
        <taxon>Gammaproteobacteria</taxon>
        <taxon>Methylococcales</taxon>
        <taxon>Candidatus Methylumidiphilus</taxon>
    </lineage>
</organism>
<evidence type="ECO:0000256" key="1">
    <source>
        <dbReference type="ARBA" id="ARBA00001541"/>
    </source>
</evidence>
<dbReference type="PRINTS" id="PR00996">
    <property type="entry name" value="CHERMTFRASE"/>
</dbReference>
<gene>
    <name evidence="10" type="ORF">DM484_12590</name>
</gene>
<dbReference type="GO" id="GO:0000156">
    <property type="term" value="F:phosphorelay response regulator activity"/>
    <property type="evidence" value="ECO:0007669"/>
    <property type="project" value="InterPro"/>
</dbReference>
<name>A0A2W4R9E7_9GAMM</name>
<proteinExistence type="predicted"/>
<dbReference type="PROSITE" id="PS50122">
    <property type="entry name" value="CHEB"/>
    <property type="match status" value="1"/>
</dbReference>
<dbReference type="InterPro" id="IPR050903">
    <property type="entry name" value="Bact_Chemotaxis_MeTrfase"/>
</dbReference>